<dbReference type="PANTHER" id="PTHR30160">
    <property type="entry name" value="TETRAACYLDISACCHARIDE 4'-KINASE-RELATED"/>
    <property type="match status" value="1"/>
</dbReference>
<proteinExistence type="predicted"/>
<dbReference type="EMBL" id="JBHSMQ010000011">
    <property type="protein sequence ID" value="MFC5457597.1"/>
    <property type="molecule type" value="Genomic_DNA"/>
</dbReference>
<keyword evidence="1" id="KW-0328">Glycosyltransferase</keyword>
<accession>A0ABW0KYK9</accession>
<dbReference type="PANTHER" id="PTHR30160:SF23">
    <property type="match status" value="1"/>
</dbReference>
<dbReference type="Gene3D" id="3.40.50.2000">
    <property type="entry name" value="Glycogen Phosphorylase B"/>
    <property type="match status" value="2"/>
</dbReference>
<dbReference type="InterPro" id="IPR002201">
    <property type="entry name" value="Glyco_trans_9"/>
</dbReference>
<reference evidence="4" key="1">
    <citation type="journal article" date="2019" name="Int. J. Syst. Evol. Microbiol.">
        <title>The Global Catalogue of Microorganisms (GCM) 10K type strain sequencing project: providing services to taxonomists for standard genome sequencing and annotation.</title>
        <authorList>
            <consortium name="The Broad Institute Genomics Platform"/>
            <consortium name="The Broad Institute Genome Sequencing Center for Infectious Disease"/>
            <person name="Wu L."/>
            <person name="Ma J."/>
        </authorList>
    </citation>
    <scope>NUCLEOTIDE SEQUENCE [LARGE SCALE GENOMIC DNA]</scope>
    <source>
        <strain evidence="4">CGMCC 4.1469</strain>
    </source>
</reference>
<dbReference type="CDD" id="cd03789">
    <property type="entry name" value="GT9_LPS_heptosyltransferase"/>
    <property type="match status" value="1"/>
</dbReference>
<protein>
    <submittedName>
        <fullName evidence="3">Glycosyltransferase family 9 protein</fullName>
    </submittedName>
</protein>
<evidence type="ECO:0000256" key="1">
    <source>
        <dbReference type="ARBA" id="ARBA00022676"/>
    </source>
</evidence>
<dbReference type="InterPro" id="IPR051199">
    <property type="entry name" value="LPS_LOS_Heptosyltrfase"/>
</dbReference>
<organism evidence="3 4">
    <name type="scientific">Prosthecobacter fluviatilis</name>
    <dbReference type="NCBI Taxonomy" id="445931"/>
    <lineage>
        <taxon>Bacteria</taxon>
        <taxon>Pseudomonadati</taxon>
        <taxon>Verrucomicrobiota</taxon>
        <taxon>Verrucomicrobiia</taxon>
        <taxon>Verrucomicrobiales</taxon>
        <taxon>Verrucomicrobiaceae</taxon>
        <taxon>Prosthecobacter</taxon>
    </lineage>
</organism>
<evidence type="ECO:0000256" key="2">
    <source>
        <dbReference type="ARBA" id="ARBA00022679"/>
    </source>
</evidence>
<comment type="caution">
    <text evidence="3">The sequence shown here is derived from an EMBL/GenBank/DDBJ whole genome shotgun (WGS) entry which is preliminary data.</text>
</comment>
<evidence type="ECO:0000313" key="3">
    <source>
        <dbReference type="EMBL" id="MFC5457597.1"/>
    </source>
</evidence>
<dbReference type="Proteomes" id="UP001596052">
    <property type="component" value="Unassembled WGS sequence"/>
</dbReference>
<evidence type="ECO:0000313" key="4">
    <source>
        <dbReference type="Proteomes" id="UP001596052"/>
    </source>
</evidence>
<gene>
    <name evidence="3" type="ORF">ACFQDI_22200</name>
</gene>
<dbReference type="RefSeq" id="WP_377171078.1">
    <property type="nucleotide sequence ID" value="NZ_JBHSMQ010000011.1"/>
</dbReference>
<name>A0ABW0KYK9_9BACT</name>
<keyword evidence="2" id="KW-0808">Transferase</keyword>
<dbReference type="Pfam" id="PF01075">
    <property type="entry name" value="Glyco_transf_9"/>
    <property type="match status" value="1"/>
</dbReference>
<dbReference type="SUPFAM" id="SSF53756">
    <property type="entry name" value="UDP-Glycosyltransferase/glycogen phosphorylase"/>
    <property type="match status" value="1"/>
</dbReference>
<sequence>MVKTLLISKVNQLGDNVVYLPVVQSLAKASLDWRIVVLTSPTAARLYEVCCPGVAVMSYETTDFNQAWRHPARLWRYWREVRSLKADACLLGSDQGSVAHLLGRMSGASLSVGPENDRVKLNALLNLRLPSEGEEHVAIHNWRIAQALMHRLELPELPATMPQPDLKNFGRDEHGSVVIHAGASRAYKRWPLERGVELANRLSSRHAVTWFEQGEAGEARLKPAVRKVKPGTLDELVRIMAGAKHFIGNNSGPMNIASALGVPGTIFNGPSTPNWDPPWHTASFDILRDPQLACQPCDLFSHPVNACQNKQRPMACMDRWSVDEVHRRIETRLAGI</sequence>
<keyword evidence="4" id="KW-1185">Reference proteome</keyword>